<dbReference type="EMBL" id="JAGGLV010000017">
    <property type="protein sequence ID" value="MBP2114400.1"/>
    <property type="molecule type" value="Genomic_DNA"/>
</dbReference>
<gene>
    <name evidence="2" type="ORF">J2Z70_004566</name>
</gene>
<sequence>MIERKLHYVWMGKGQKSELIMKCIKSWEKYMSDFEIIEWNEDNFNIEINQFVKEAYENKKWAFVSDYVRLHVLYNHGGIYLDTDMEILRPLDRFLEVSAFSGFESAEYIPTGLIGAVQGHPWIKDQLEYYNDALFINSNRTLNLTPNVVNITNMTIEDYGLVLNNKYQILKNDLHIYPKEYFCPSDYGDSNKQKEKKITTNSYSIHHYNGSWLSPSGKLKVKIRNLIGKSEINKIKTIIKRGM</sequence>
<dbReference type="PANTHER" id="PTHR32385:SF15">
    <property type="entry name" value="INOSITOL PHOSPHOCERAMIDE MANNOSYLTRANSFERASE 1"/>
    <property type="match status" value="1"/>
</dbReference>
<dbReference type="InterPro" id="IPR051706">
    <property type="entry name" value="Glycosyltransferase_domain"/>
</dbReference>
<keyword evidence="3" id="KW-1185">Reference proteome</keyword>
<comment type="caution">
    <text evidence="2">The sequence shown here is derived from an EMBL/GenBank/DDBJ whole genome shotgun (WGS) entry which is preliminary data.</text>
</comment>
<dbReference type="SUPFAM" id="SSF53448">
    <property type="entry name" value="Nucleotide-diphospho-sugar transferases"/>
    <property type="match status" value="1"/>
</dbReference>
<dbReference type="RefSeq" id="WP_209876914.1">
    <property type="nucleotide sequence ID" value="NZ_JAGGLV010000017.1"/>
</dbReference>
<keyword evidence="1" id="KW-0808">Transferase</keyword>
<proteinExistence type="predicted"/>
<reference evidence="2 3" key="1">
    <citation type="submission" date="2021-03" db="EMBL/GenBank/DDBJ databases">
        <title>Genomic Encyclopedia of Type Strains, Phase IV (KMG-IV): sequencing the most valuable type-strain genomes for metagenomic binning, comparative biology and taxonomic classification.</title>
        <authorList>
            <person name="Goeker M."/>
        </authorList>
    </citation>
    <scope>NUCLEOTIDE SEQUENCE [LARGE SCALE GENOMIC DNA]</scope>
    <source>
        <strain evidence="2 3">DSM 101953</strain>
    </source>
</reference>
<dbReference type="Gene3D" id="3.90.550.20">
    <property type="match status" value="1"/>
</dbReference>
<evidence type="ECO:0000313" key="2">
    <source>
        <dbReference type="EMBL" id="MBP2114400.1"/>
    </source>
</evidence>
<organism evidence="2 3">
    <name type="scientific">Paenibacillus silagei</name>
    <dbReference type="NCBI Taxonomy" id="1670801"/>
    <lineage>
        <taxon>Bacteria</taxon>
        <taxon>Bacillati</taxon>
        <taxon>Bacillota</taxon>
        <taxon>Bacilli</taxon>
        <taxon>Bacillales</taxon>
        <taxon>Paenibacillaceae</taxon>
        <taxon>Paenibacillus</taxon>
    </lineage>
</organism>
<dbReference type="Proteomes" id="UP000773462">
    <property type="component" value="Unassembled WGS sequence"/>
</dbReference>
<name>A0ABS4NY85_9BACL</name>
<evidence type="ECO:0000313" key="3">
    <source>
        <dbReference type="Proteomes" id="UP000773462"/>
    </source>
</evidence>
<dbReference type="InterPro" id="IPR029044">
    <property type="entry name" value="Nucleotide-diphossugar_trans"/>
</dbReference>
<accession>A0ABS4NY85</accession>
<evidence type="ECO:0000256" key="1">
    <source>
        <dbReference type="ARBA" id="ARBA00022679"/>
    </source>
</evidence>
<dbReference type="Pfam" id="PF04488">
    <property type="entry name" value="Gly_transf_sug"/>
    <property type="match status" value="1"/>
</dbReference>
<dbReference type="InterPro" id="IPR007577">
    <property type="entry name" value="GlycoTrfase_DXD_sugar-bd_CS"/>
</dbReference>
<dbReference type="PANTHER" id="PTHR32385">
    <property type="entry name" value="MANNOSYL PHOSPHORYLINOSITOL CERAMIDE SYNTHASE"/>
    <property type="match status" value="1"/>
</dbReference>
<protein>
    <submittedName>
        <fullName evidence="2">Mannosyltransferase OCH1-like enzyme</fullName>
    </submittedName>
</protein>